<dbReference type="SMART" id="SM00354">
    <property type="entry name" value="HTH_LACI"/>
    <property type="match status" value="1"/>
</dbReference>
<dbReference type="InterPro" id="IPR010982">
    <property type="entry name" value="Lambda_DNA-bd_dom_sf"/>
</dbReference>
<dbReference type="GO" id="GO:0000976">
    <property type="term" value="F:transcription cis-regulatory region binding"/>
    <property type="evidence" value="ECO:0007669"/>
    <property type="project" value="TreeGrafter"/>
</dbReference>
<evidence type="ECO:0000313" key="5">
    <source>
        <dbReference type="EMBL" id="KPV54236.1"/>
    </source>
</evidence>
<dbReference type="InterPro" id="IPR028082">
    <property type="entry name" value="Peripla_BP_I"/>
</dbReference>
<dbReference type="PRINTS" id="PR00036">
    <property type="entry name" value="HTHLACI"/>
</dbReference>
<accession>A0A0P9D5A4</accession>
<keyword evidence="3" id="KW-0804">Transcription</keyword>
<keyword evidence="1" id="KW-0805">Transcription regulation</keyword>
<dbReference type="EMBL" id="LJCR01000090">
    <property type="protein sequence ID" value="KPV54236.1"/>
    <property type="molecule type" value="Genomic_DNA"/>
</dbReference>
<keyword evidence="6" id="KW-1185">Reference proteome</keyword>
<reference evidence="5 6" key="1">
    <citation type="submission" date="2015-09" db="EMBL/GenBank/DDBJ databases">
        <title>Draft genome sequence of Kouleothrix aurantiaca JCM 19913.</title>
        <authorList>
            <person name="Hemp J."/>
        </authorList>
    </citation>
    <scope>NUCLEOTIDE SEQUENCE [LARGE SCALE GENOMIC DNA]</scope>
    <source>
        <strain evidence="5 6">COM-B</strain>
    </source>
</reference>
<sequence length="347" mass="37842">MTTLPKKEEITRRLATMRDVAALAGVSIKTVSRVVNQEPGVSPELVERVMNAVRLLDYHHNTTASNLRRADQRTSTIGLLLDDVSNPFSSALHRAIEEVAREHDTLLLASSSDQDAEREEKIALTLAARRIDGLIVVPTPRSQSGLHHIQSLGRPIVFVDRPAIFHDADSVIVDNRYSASQAVQHMARYGHRRIAFLGDNHAVWTAAERYLGYVDGMAVAGLQVDPQIVRQDLSNIDMAQAAAEELLASPIPPTAFFTGQNLVTIGALRALQHHHLQHRVALVGFDDFLLADLLAPAITVIAQDPAQLGKAAAELLFARIAGDTSLPRRIEVPTALIVRGSGEIPLL</sequence>
<dbReference type="PANTHER" id="PTHR30146">
    <property type="entry name" value="LACI-RELATED TRANSCRIPTIONAL REPRESSOR"/>
    <property type="match status" value="1"/>
</dbReference>
<evidence type="ECO:0000259" key="4">
    <source>
        <dbReference type="PROSITE" id="PS50932"/>
    </source>
</evidence>
<dbReference type="GO" id="GO:0003700">
    <property type="term" value="F:DNA-binding transcription factor activity"/>
    <property type="evidence" value="ECO:0007669"/>
    <property type="project" value="TreeGrafter"/>
</dbReference>
<feature type="domain" description="HTH lacI-type" evidence="4">
    <location>
        <begin position="15"/>
        <end position="69"/>
    </location>
</feature>
<dbReference type="Pfam" id="PF00532">
    <property type="entry name" value="Peripla_BP_1"/>
    <property type="match status" value="1"/>
</dbReference>
<dbReference type="Pfam" id="PF00356">
    <property type="entry name" value="LacI"/>
    <property type="match status" value="1"/>
</dbReference>
<gene>
    <name evidence="5" type="ORF">SE17_05020</name>
</gene>
<dbReference type="InterPro" id="IPR001761">
    <property type="entry name" value="Peripla_BP/Lac1_sug-bd_dom"/>
</dbReference>
<evidence type="ECO:0000256" key="1">
    <source>
        <dbReference type="ARBA" id="ARBA00023015"/>
    </source>
</evidence>
<dbReference type="SUPFAM" id="SSF47413">
    <property type="entry name" value="lambda repressor-like DNA-binding domains"/>
    <property type="match status" value="1"/>
</dbReference>
<evidence type="ECO:0000256" key="2">
    <source>
        <dbReference type="ARBA" id="ARBA00023125"/>
    </source>
</evidence>
<dbReference type="SUPFAM" id="SSF53822">
    <property type="entry name" value="Periplasmic binding protein-like I"/>
    <property type="match status" value="1"/>
</dbReference>
<dbReference type="InterPro" id="IPR000843">
    <property type="entry name" value="HTH_LacI"/>
</dbReference>
<organism evidence="5 6">
    <name type="scientific">Kouleothrix aurantiaca</name>
    <dbReference type="NCBI Taxonomy" id="186479"/>
    <lineage>
        <taxon>Bacteria</taxon>
        <taxon>Bacillati</taxon>
        <taxon>Chloroflexota</taxon>
        <taxon>Chloroflexia</taxon>
        <taxon>Chloroflexales</taxon>
        <taxon>Roseiflexineae</taxon>
        <taxon>Roseiflexaceae</taxon>
        <taxon>Kouleothrix</taxon>
    </lineage>
</organism>
<dbReference type="PATRIC" id="fig|186479.3.peg.10720"/>
<dbReference type="PROSITE" id="PS50932">
    <property type="entry name" value="HTH_LACI_2"/>
    <property type="match status" value="1"/>
</dbReference>
<comment type="caution">
    <text evidence="5">The sequence shown here is derived from an EMBL/GenBank/DDBJ whole genome shotgun (WGS) entry which is preliminary data.</text>
</comment>
<dbReference type="Gene3D" id="1.10.260.40">
    <property type="entry name" value="lambda repressor-like DNA-binding domains"/>
    <property type="match status" value="1"/>
</dbReference>
<dbReference type="PROSITE" id="PS00356">
    <property type="entry name" value="HTH_LACI_1"/>
    <property type="match status" value="1"/>
</dbReference>
<dbReference type="CDD" id="cd01392">
    <property type="entry name" value="HTH_LacI"/>
    <property type="match status" value="1"/>
</dbReference>
<dbReference type="CDD" id="cd06267">
    <property type="entry name" value="PBP1_LacI_sugar_binding-like"/>
    <property type="match status" value="1"/>
</dbReference>
<keyword evidence="2" id="KW-0238">DNA-binding</keyword>
<protein>
    <recommendedName>
        <fullName evidence="4">HTH lacI-type domain-containing protein</fullName>
    </recommendedName>
</protein>
<dbReference type="Proteomes" id="UP000050509">
    <property type="component" value="Unassembled WGS sequence"/>
</dbReference>
<name>A0A0P9D5A4_9CHLR</name>
<dbReference type="Gene3D" id="3.40.50.2300">
    <property type="match status" value="2"/>
</dbReference>
<proteinExistence type="predicted"/>
<dbReference type="AlphaFoldDB" id="A0A0P9D5A4"/>
<evidence type="ECO:0000256" key="3">
    <source>
        <dbReference type="ARBA" id="ARBA00023163"/>
    </source>
</evidence>
<evidence type="ECO:0000313" key="6">
    <source>
        <dbReference type="Proteomes" id="UP000050509"/>
    </source>
</evidence>
<dbReference type="PANTHER" id="PTHR30146:SF109">
    <property type="entry name" value="HTH-TYPE TRANSCRIPTIONAL REGULATOR GALS"/>
    <property type="match status" value="1"/>
</dbReference>